<protein>
    <submittedName>
        <fullName evidence="6">Bifunctional diguanylate cyclase/phosphodiesterase</fullName>
    </submittedName>
</protein>
<keyword evidence="1" id="KW-1133">Transmembrane helix</keyword>
<dbReference type="Pfam" id="PF00563">
    <property type="entry name" value="EAL"/>
    <property type="match status" value="1"/>
</dbReference>
<gene>
    <name evidence="6" type="ORF">CWI71_00700</name>
</gene>
<feature type="domain" description="GGDEF" evidence="5">
    <location>
        <begin position="493"/>
        <end position="626"/>
    </location>
</feature>
<dbReference type="SMART" id="SM00267">
    <property type="entry name" value="GGDEF"/>
    <property type="match status" value="1"/>
</dbReference>
<dbReference type="InterPro" id="IPR003018">
    <property type="entry name" value="GAF"/>
</dbReference>
<dbReference type="InterPro" id="IPR000160">
    <property type="entry name" value="GGDEF_dom"/>
</dbReference>
<accession>A0A432YQJ0</accession>
<feature type="domain" description="PAC" evidence="3">
    <location>
        <begin position="284"/>
        <end position="335"/>
    </location>
</feature>
<dbReference type="EMBL" id="PIPY01000001">
    <property type="protein sequence ID" value="RUO63618.1"/>
    <property type="molecule type" value="Genomic_DNA"/>
</dbReference>
<dbReference type="PANTHER" id="PTHR44757">
    <property type="entry name" value="DIGUANYLATE CYCLASE DGCP"/>
    <property type="match status" value="1"/>
</dbReference>
<evidence type="ECO:0000259" key="5">
    <source>
        <dbReference type="PROSITE" id="PS50887"/>
    </source>
</evidence>
<dbReference type="InterPro" id="IPR029016">
    <property type="entry name" value="GAF-like_dom_sf"/>
</dbReference>
<evidence type="ECO:0000256" key="1">
    <source>
        <dbReference type="SAM" id="Phobius"/>
    </source>
</evidence>
<keyword evidence="1" id="KW-0472">Membrane</keyword>
<dbReference type="Gene3D" id="3.20.20.450">
    <property type="entry name" value="EAL domain"/>
    <property type="match status" value="1"/>
</dbReference>
<dbReference type="InterPro" id="IPR001633">
    <property type="entry name" value="EAL_dom"/>
</dbReference>
<dbReference type="InterPro" id="IPR043128">
    <property type="entry name" value="Rev_trsase/Diguanyl_cyclase"/>
</dbReference>
<dbReference type="SMART" id="SM00091">
    <property type="entry name" value="PAS"/>
    <property type="match status" value="2"/>
</dbReference>
<dbReference type="InterPro" id="IPR013656">
    <property type="entry name" value="PAS_4"/>
</dbReference>
<keyword evidence="7" id="KW-1185">Reference proteome</keyword>
<organism evidence="6 7">
    <name type="scientific">Pseudidiomarina insulisalsae</name>
    <dbReference type="NCBI Taxonomy" id="575789"/>
    <lineage>
        <taxon>Bacteria</taxon>
        <taxon>Pseudomonadati</taxon>
        <taxon>Pseudomonadota</taxon>
        <taxon>Gammaproteobacteria</taxon>
        <taxon>Alteromonadales</taxon>
        <taxon>Idiomarinaceae</taxon>
        <taxon>Pseudidiomarina</taxon>
    </lineage>
</organism>
<dbReference type="CDD" id="cd01949">
    <property type="entry name" value="GGDEF"/>
    <property type="match status" value="1"/>
</dbReference>
<name>A0A432YQJ0_9GAMM</name>
<dbReference type="PIRSF" id="PIRSF005925">
    <property type="entry name" value="Dos"/>
    <property type="match status" value="1"/>
</dbReference>
<dbReference type="SMART" id="SM00065">
    <property type="entry name" value="GAF"/>
    <property type="match status" value="1"/>
</dbReference>
<dbReference type="Gene3D" id="3.30.450.40">
    <property type="match status" value="1"/>
</dbReference>
<evidence type="ECO:0000313" key="6">
    <source>
        <dbReference type="EMBL" id="RUO63618.1"/>
    </source>
</evidence>
<evidence type="ECO:0000259" key="2">
    <source>
        <dbReference type="PROSITE" id="PS50112"/>
    </source>
</evidence>
<proteinExistence type="predicted"/>
<dbReference type="SMART" id="SM00052">
    <property type="entry name" value="EAL"/>
    <property type="match status" value="1"/>
</dbReference>
<dbReference type="InterPro" id="IPR001610">
    <property type="entry name" value="PAC"/>
</dbReference>
<dbReference type="AlphaFoldDB" id="A0A432YQJ0"/>
<dbReference type="Pfam" id="PF13426">
    <property type="entry name" value="PAS_9"/>
    <property type="match status" value="1"/>
</dbReference>
<dbReference type="SUPFAM" id="SSF55073">
    <property type="entry name" value="Nucleotide cyclase"/>
    <property type="match status" value="1"/>
</dbReference>
<dbReference type="OrthoDB" id="6597954at2"/>
<comment type="caution">
    <text evidence="6">The sequence shown here is derived from an EMBL/GenBank/DDBJ whole genome shotgun (WGS) entry which is preliminary data.</text>
</comment>
<dbReference type="Pfam" id="PF08448">
    <property type="entry name" value="PAS_4"/>
    <property type="match status" value="1"/>
</dbReference>
<dbReference type="SMART" id="SM00086">
    <property type="entry name" value="PAC"/>
    <property type="match status" value="2"/>
</dbReference>
<dbReference type="PROSITE" id="PS50112">
    <property type="entry name" value="PAS"/>
    <property type="match status" value="2"/>
</dbReference>
<dbReference type="Pfam" id="PF13185">
    <property type="entry name" value="GAF_2"/>
    <property type="match status" value="1"/>
</dbReference>
<dbReference type="CDD" id="cd00130">
    <property type="entry name" value="PAS"/>
    <property type="match status" value="2"/>
</dbReference>
<dbReference type="Pfam" id="PF00990">
    <property type="entry name" value="GGDEF"/>
    <property type="match status" value="1"/>
</dbReference>
<dbReference type="RefSeq" id="WP_126753326.1">
    <property type="nucleotide sequence ID" value="NZ_PIPY01000001.1"/>
</dbReference>
<dbReference type="SUPFAM" id="SSF55785">
    <property type="entry name" value="PYP-like sensor domain (PAS domain)"/>
    <property type="match status" value="2"/>
</dbReference>
<dbReference type="InterPro" id="IPR035965">
    <property type="entry name" value="PAS-like_dom_sf"/>
</dbReference>
<dbReference type="InterPro" id="IPR029787">
    <property type="entry name" value="Nucleotide_cyclase"/>
</dbReference>
<dbReference type="InterPro" id="IPR052155">
    <property type="entry name" value="Biofilm_reg_signaling"/>
</dbReference>
<dbReference type="SUPFAM" id="SSF55781">
    <property type="entry name" value="GAF domain-like"/>
    <property type="match status" value="1"/>
</dbReference>
<feature type="domain" description="EAL" evidence="4">
    <location>
        <begin position="635"/>
        <end position="886"/>
    </location>
</feature>
<dbReference type="Gene3D" id="3.30.70.270">
    <property type="match status" value="1"/>
</dbReference>
<dbReference type="PROSITE" id="PS50887">
    <property type="entry name" value="GGDEF"/>
    <property type="match status" value="1"/>
</dbReference>
<dbReference type="InterPro" id="IPR035919">
    <property type="entry name" value="EAL_sf"/>
</dbReference>
<dbReference type="Proteomes" id="UP000288259">
    <property type="component" value="Unassembled WGS sequence"/>
</dbReference>
<dbReference type="InterPro" id="IPR012226">
    <property type="entry name" value="Diguanyl_cyclase/Pdiesterase"/>
</dbReference>
<feature type="transmembrane region" description="Helical" evidence="1">
    <location>
        <begin position="12"/>
        <end position="32"/>
    </location>
</feature>
<sequence>MLFEQLEWQYQFLIYGLLLSVACIAIGWWVGWRERQRLARLVSAKFRTLASLAQNKSLEDKLTDICALIEDQIDGALCAVMLVDDRKRELNATAALSLPQAFVDELQDVPVADGVGACGTAAYRKIPVIVADMALDQRFERFAELNERFGLKACWSYPVLSPAHKNVIGTLAVYFKRRREPCLRELDLLQRSRDLVALVIDQHNDRLQRERSEQHNRSLFSYNPEAVFTLDFEGNFMSLNRAGAALIGHDEMEVIGQHYELVVPEFDRKRTRAHFEAARSGKPQRYEIKIFNAEGELRHLDVTNMPIIINGEITGVHGIAKDMTVQRRNESQLKLLERSVESSTNGVLIFEANLPDQPIIYTNPAFKEITGYYDDSEILGRSCNFLQGPGTDQRDAEKIHQALQQRNEVRVTIRNYRKDGTPFWSDLLISPVRDGGRVTHFVGLLSDITDRVEREEALEFLAKHDVLTRLPNRSALETRLSQCLTARADGEAALVFVLFIDLDGFKPINDSLGHAVGDRILKETAARLQEQMCDGDMLARFGGDEFVAVITSVQQREQVSLLVGRLIAQFHTPYRLDELEVSLSATVGIADSSVPFQRPVELIQRADVAMYEAKRRGGSSWYWYSSDLDADMQQQVELRTQLQEAIQKEQFELFYQPIVDASGRPREVEALVRWRHPEQGYIAPGHFIPLAESTGQIIAIADWVFDRACQDAATLVAAGIESVNVNFSPLQFYRDDFIEDVQQTLRRHQISPGQLVIEITENVFMRDSKHIIRLIEQMRELGLKVNIDDFGTGFASLSYLNQLPVDGIKIDRTFISGIYRTERNSSITRGILMIARELGVRTIAEGVETEAEAQFVTEHGSDLMQGYLFCRPQPLAELLEWIADQSPR</sequence>
<dbReference type="PROSITE" id="PS50113">
    <property type="entry name" value="PAC"/>
    <property type="match status" value="2"/>
</dbReference>
<feature type="domain" description="PAC" evidence="3">
    <location>
        <begin position="407"/>
        <end position="460"/>
    </location>
</feature>
<keyword evidence="1" id="KW-0812">Transmembrane</keyword>
<feature type="domain" description="PAS" evidence="2">
    <location>
        <begin position="212"/>
        <end position="265"/>
    </location>
</feature>
<dbReference type="NCBIfam" id="TIGR00254">
    <property type="entry name" value="GGDEF"/>
    <property type="match status" value="1"/>
</dbReference>
<evidence type="ECO:0000259" key="3">
    <source>
        <dbReference type="PROSITE" id="PS50113"/>
    </source>
</evidence>
<dbReference type="NCBIfam" id="TIGR00229">
    <property type="entry name" value="sensory_box"/>
    <property type="match status" value="2"/>
</dbReference>
<dbReference type="PROSITE" id="PS50883">
    <property type="entry name" value="EAL"/>
    <property type="match status" value="1"/>
</dbReference>
<dbReference type="InterPro" id="IPR000700">
    <property type="entry name" value="PAS-assoc_C"/>
</dbReference>
<dbReference type="Gene3D" id="3.30.450.20">
    <property type="entry name" value="PAS domain"/>
    <property type="match status" value="2"/>
</dbReference>
<dbReference type="CDD" id="cd01948">
    <property type="entry name" value="EAL"/>
    <property type="match status" value="1"/>
</dbReference>
<reference evidence="7" key="1">
    <citation type="journal article" date="2018" name="Front. Microbiol.">
        <title>Genome-Based Analysis Reveals the Taxonomy and Diversity of the Family Idiomarinaceae.</title>
        <authorList>
            <person name="Liu Y."/>
            <person name="Lai Q."/>
            <person name="Shao Z."/>
        </authorList>
    </citation>
    <scope>NUCLEOTIDE SEQUENCE [LARGE SCALE GENOMIC DNA]</scope>
    <source>
        <strain evidence="7">CVS-6</strain>
    </source>
</reference>
<dbReference type="SUPFAM" id="SSF141868">
    <property type="entry name" value="EAL domain-like"/>
    <property type="match status" value="1"/>
</dbReference>
<feature type="domain" description="PAS" evidence="2">
    <location>
        <begin position="332"/>
        <end position="372"/>
    </location>
</feature>
<evidence type="ECO:0000259" key="4">
    <source>
        <dbReference type="PROSITE" id="PS50883"/>
    </source>
</evidence>
<evidence type="ECO:0000313" key="7">
    <source>
        <dbReference type="Proteomes" id="UP000288259"/>
    </source>
</evidence>
<dbReference type="PANTHER" id="PTHR44757:SF2">
    <property type="entry name" value="BIOFILM ARCHITECTURE MAINTENANCE PROTEIN MBAA"/>
    <property type="match status" value="1"/>
</dbReference>
<dbReference type="InterPro" id="IPR000014">
    <property type="entry name" value="PAS"/>
</dbReference>